<dbReference type="InterPro" id="IPR003362">
    <property type="entry name" value="Bact_transf"/>
</dbReference>
<keyword evidence="2" id="KW-0270">Exopolysaccharide synthesis</keyword>
<evidence type="ECO:0000259" key="4">
    <source>
        <dbReference type="Pfam" id="PF02397"/>
    </source>
</evidence>
<dbReference type="EMBL" id="BSNL01000001">
    <property type="protein sequence ID" value="GLQ26704.1"/>
    <property type="molecule type" value="Genomic_DNA"/>
</dbReference>
<accession>A0ABQ5VI03</accession>
<dbReference type="Pfam" id="PF02397">
    <property type="entry name" value="Bac_transf"/>
    <property type="match status" value="1"/>
</dbReference>
<organism evidence="5 6">
    <name type="scientific">Sulfitobacter pacificus</name>
    <dbReference type="NCBI Taxonomy" id="1499314"/>
    <lineage>
        <taxon>Bacteria</taxon>
        <taxon>Pseudomonadati</taxon>
        <taxon>Pseudomonadota</taxon>
        <taxon>Alphaproteobacteria</taxon>
        <taxon>Rhodobacterales</taxon>
        <taxon>Roseobacteraceae</taxon>
        <taxon>Sulfitobacter</taxon>
    </lineage>
</organism>
<sequence length="199" mass="22887">MQIGGTRLFWRFKRLNDLVISVLLLPVLGTAAVLLLVVNPWVNPGPLMFRQTRVGWYDQPFVMLKFRTMRPDAGQARFADAESHRITGFGAILRRFRIDELPQIINVLRGEMSLIGPRPEQPEFARQYWQTLPDYHHRHVVRPGLSGLSQVVQGYTSDDQGTRVKLALDLRYISKSGFRMEAYIFWRTLVTVLTGYGAI</sequence>
<feature type="transmembrane region" description="Helical" evidence="3">
    <location>
        <begin position="18"/>
        <end position="42"/>
    </location>
</feature>
<evidence type="ECO:0000256" key="1">
    <source>
        <dbReference type="ARBA" id="ARBA00006464"/>
    </source>
</evidence>
<comment type="similarity">
    <text evidence="1">Belongs to the bacterial sugar transferase family.</text>
</comment>
<proteinExistence type="inferred from homology"/>
<dbReference type="PANTHER" id="PTHR30576:SF0">
    <property type="entry name" value="UNDECAPRENYL-PHOSPHATE N-ACETYLGALACTOSAMINYL 1-PHOSPHATE TRANSFERASE-RELATED"/>
    <property type="match status" value="1"/>
</dbReference>
<dbReference type="RefSeq" id="WP_284372123.1">
    <property type="nucleotide sequence ID" value="NZ_BSNL01000001.1"/>
</dbReference>
<feature type="domain" description="Bacterial sugar transferase" evidence="4">
    <location>
        <begin position="13"/>
        <end position="193"/>
    </location>
</feature>
<evidence type="ECO:0000313" key="5">
    <source>
        <dbReference type="EMBL" id="GLQ26704.1"/>
    </source>
</evidence>
<gene>
    <name evidence="5" type="ORF">GCM10007927_15070</name>
</gene>
<comment type="caution">
    <text evidence="5">The sequence shown here is derived from an EMBL/GenBank/DDBJ whole genome shotgun (WGS) entry which is preliminary data.</text>
</comment>
<name>A0ABQ5VI03_9RHOB</name>
<protein>
    <recommendedName>
        <fullName evidence="4">Bacterial sugar transferase domain-containing protein</fullName>
    </recommendedName>
</protein>
<keyword evidence="3" id="KW-1133">Transmembrane helix</keyword>
<reference evidence="5" key="2">
    <citation type="submission" date="2023-01" db="EMBL/GenBank/DDBJ databases">
        <title>Draft genome sequence of Sulfitobacter pacificus strain NBRC 109915.</title>
        <authorList>
            <person name="Sun Q."/>
            <person name="Mori K."/>
        </authorList>
    </citation>
    <scope>NUCLEOTIDE SEQUENCE</scope>
    <source>
        <strain evidence="5">NBRC 109915</strain>
    </source>
</reference>
<evidence type="ECO:0000256" key="2">
    <source>
        <dbReference type="ARBA" id="ARBA00023169"/>
    </source>
</evidence>
<keyword evidence="3" id="KW-0472">Membrane</keyword>
<reference evidence="5" key="1">
    <citation type="journal article" date="2014" name="Int. J. Syst. Evol. Microbiol.">
        <title>Complete genome of a new Firmicutes species belonging to the dominant human colonic microbiota ('Ruminococcus bicirculans') reveals two chromosomes and a selective capacity to utilize plant glucans.</title>
        <authorList>
            <consortium name="NISC Comparative Sequencing Program"/>
            <person name="Wegmann U."/>
            <person name="Louis P."/>
            <person name="Goesmann A."/>
            <person name="Henrissat B."/>
            <person name="Duncan S.H."/>
            <person name="Flint H.J."/>
        </authorList>
    </citation>
    <scope>NUCLEOTIDE SEQUENCE</scope>
    <source>
        <strain evidence="5">NBRC 109915</strain>
    </source>
</reference>
<keyword evidence="6" id="KW-1185">Reference proteome</keyword>
<dbReference type="PANTHER" id="PTHR30576">
    <property type="entry name" value="COLANIC BIOSYNTHESIS UDP-GLUCOSE LIPID CARRIER TRANSFERASE"/>
    <property type="match status" value="1"/>
</dbReference>
<dbReference type="Proteomes" id="UP001161388">
    <property type="component" value="Unassembled WGS sequence"/>
</dbReference>
<evidence type="ECO:0000256" key="3">
    <source>
        <dbReference type="SAM" id="Phobius"/>
    </source>
</evidence>
<evidence type="ECO:0000313" key="6">
    <source>
        <dbReference type="Proteomes" id="UP001161388"/>
    </source>
</evidence>
<keyword evidence="3" id="KW-0812">Transmembrane</keyword>